<feature type="compositionally biased region" description="Basic residues" evidence="1">
    <location>
        <begin position="109"/>
        <end position="119"/>
    </location>
</feature>
<comment type="caution">
    <text evidence="2">The sequence shown here is derived from an EMBL/GenBank/DDBJ whole genome shotgun (WGS) entry which is preliminary data.</text>
</comment>
<accession>A0A834G8D6</accession>
<protein>
    <recommendedName>
        <fullName evidence="4">Dynein light chain</fullName>
    </recommendedName>
</protein>
<dbReference type="InterPro" id="IPR037177">
    <property type="entry name" value="DLC_sf"/>
</dbReference>
<evidence type="ECO:0000256" key="1">
    <source>
        <dbReference type="SAM" id="MobiDB-lite"/>
    </source>
</evidence>
<keyword evidence="3" id="KW-1185">Reference proteome</keyword>
<dbReference type="Gene3D" id="3.30.740.10">
    <property type="entry name" value="Protein Inhibitor Of Neuronal Nitric Oxide Synthase"/>
    <property type="match status" value="1"/>
</dbReference>
<feature type="compositionally biased region" description="Low complexity" evidence="1">
    <location>
        <begin position="74"/>
        <end position="85"/>
    </location>
</feature>
<dbReference type="GO" id="GO:0045505">
    <property type="term" value="F:dynein intermediate chain binding"/>
    <property type="evidence" value="ECO:0007669"/>
    <property type="project" value="TreeGrafter"/>
</dbReference>
<dbReference type="GO" id="GO:0005868">
    <property type="term" value="C:cytoplasmic dynein complex"/>
    <property type="evidence" value="ECO:0007669"/>
    <property type="project" value="TreeGrafter"/>
</dbReference>
<dbReference type="EMBL" id="WJXA01000012">
    <property type="protein sequence ID" value="KAF7124950.1"/>
    <property type="molecule type" value="Genomic_DNA"/>
</dbReference>
<dbReference type="Proteomes" id="UP000626092">
    <property type="component" value="Unassembled WGS sequence"/>
</dbReference>
<evidence type="ECO:0000313" key="2">
    <source>
        <dbReference type="EMBL" id="KAF7124950.1"/>
    </source>
</evidence>
<dbReference type="GO" id="GO:0007017">
    <property type="term" value="P:microtubule-based process"/>
    <property type="evidence" value="ECO:0007669"/>
    <property type="project" value="InterPro"/>
</dbReference>
<reference evidence="2" key="1">
    <citation type="submission" date="2019-11" db="EMBL/GenBank/DDBJ databases">
        <authorList>
            <person name="Liu Y."/>
            <person name="Hou J."/>
            <person name="Li T.-Q."/>
            <person name="Guan C.-H."/>
            <person name="Wu X."/>
            <person name="Wu H.-Z."/>
            <person name="Ling F."/>
            <person name="Zhang R."/>
            <person name="Shi X.-G."/>
            <person name="Ren J.-P."/>
            <person name="Chen E.-F."/>
            <person name="Sun J.-M."/>
        </authorList>
    </citation>
    <scope>NUCLEOTIDE SEQUENCE</scope>
    <source>
        <strain evidence="2">Adult_tree_wgs_1</strain>
        <tissue evidence="2">Leaves</tissue>
    </source>
</reference>
<dbReference type="FunFam" id="3.30.740.10:FF:000003">
    <property type="entry name" value="Dynein light chain"/>
    <property type="match status" value="1"/>
</dbReference>
<dbReference type="PANTHER" id="PTHR11886">
    <property type="entry name" value="DYNEIN LIGHT CHAIN"/>
    <property type="match status" value="1"/>
</dbReference>
<evidence type="ECO:0000313" key="3">
    <source>
        <dbReference type="Proteomes" id="UP000626092"/>
    </source>
</evidence>
<dbReference type="SUPFAM" id="SSF54648">
    <property type="entry name" value="DLC"/>
    <property type="match status" value="1"/>
</dbReference>
<feature type="compositionally biased region" description="Polar residues" evidence="1">
    <location>
        <begin position="32"/>
        <end position="54"/>
    </location>
</feature>
<dbReference type="Pfam" id="PF01221">
    <property type="entry name" value="Dynein_light"/>
    <property type="match status" value="1"/>
</dbReference>
<sequence>MAHYTTTRRTLAATDTKTPMDPTCRKQPKSPAFTTTTKPHQDPNPTNPSSTIHSLTKKFSILYTNPNQNKGLPPHKSSNPPSKSSVDTQFQSKSKSMAVSANEDASGKTHLKSSHQHRKSVLEMEKDRLRASITGSTDHKYSKKSHEGCEIKDLLEIDVPITERIKKSSKKGREKMESHEGCDIKRALVSLSRSQEFELKESHENMRRASFSVAVSAGGGGRRRSICKPQAELGDFLRVNGVKIVSVDMPPFMQVHAVDCARKAHDSLEKFTSKTLALSLKKEFDGVYGPAWHCIVGASFGSFVTHSVGGFMYFSMDQKLYILLFKTTVQRAD</sequence>
<evidence type="ECO:0008006" key="4">
    <source>
        <dbReference type="Google" id="ProtNLM"/>
    </source>
</evidence>
<gene>
    <name evidence="2" type="ORF">RHSIM_Rhsim12G0160400</name>
</gene>
<dbReference type="InterPro" id="IPR001372">
    <property type="entry name" value="Dynein_light_chain_typ-1/2"/>
</dbReference>
<name>A0A834G8D6_RHOSS</name>
<feature type="region of interest" description="Disordered" evidence="1">
    <location>
        <begin position="1"/>
        <end position="120"/>
    </location>
</feature>
<organism evidence="2 3">
    <name type="scientific">Rhododendron simsii</name>
    <name type="common">Sims's rhododendron</name>
    <dbReference type="NCBI Taxonomy" id="118357"/>
    <lineage>
        <taxon>Eukaryota</taxon>
        <taxon>Viridiplantae</taxon>
        <taxon>Streptophyta</taxon>
        <taxon>Embryophyta</taxon>
        <taxon>Tracheophyta</taxon>
        <taxon>Spermatophyta</taxon>
        <taxon>Magnoliopsida</taxon>
        <taxon>eudicotyledons</taxon>
        <taxon>Gunneridae</taxon>
        <taxon>Pentapetalae</taxon>
        <taxon>asterids</taxon>
        <taxon>Ericales</taxon>
        <taxon>Ericaceae</taxon>
        <taxon>Ericoideae</taxon>
        <taxon>Rhodoreae</taxon>
        <taxon>Rhododendron</taxon>
    </lineage>
</organism>
<dbReference type="PANTHER" id="PTHR11886:SF80">
    <property type="entry name" value="OS01G0555600 PROTEIN"/>
    <property type="match status" value="1"/>
</dbReference>
<proteinExistence type="predicted"/>
<feature type="compositionally biased region" description="Polar residues" evidence="1">
    <location>
        <begin position="86"/>
        <end position="99"/>
    </location>
</feature>
<dbReference type="SMART" id="SM01375">
    <property type="entry name" value="Dynein_light"/>
    <property type="match status" value="1"/>
</dbReference>
<dbReference type="OrthoDB" id="6506078at2759"/>
<feature type="compositionally biased region" description="Low complexity" evidence="1">
    <location>
        <begin position="1"/>
        <end position="17"/>
    </location>
</feature>
<dbReference type="AlphaFoldDB" id="A0A834G8D6"/>